<sequence length="164" mass="18750">MHFVCSASCSQAFRRDNNIVGKCDYCRNERIVKVVIRVNDKDCYFCSAGCKMLFQQDLKKQWGEYCQSCAYCLSISKTVIVERYGDSDQALCSYDCNLKYNLLKKSHGKVEGGRGVSLKESGDFRITEVSLNSSLFWFHAGAHGRHLLDQKVDHSSFKRKTTLF</sequence>
<name>A0A3Q3E9X9_9LABR</name>
<keyword evidence="3" id="KW-1185">Reference proteome</keyword>
<proteinExistence type="predicted"/>
<protein>
    <recommendedName>
        <fullName evidence="1">TRASH domain-containing protein</fullName>
    </recommendedName>
</protein>
<evidence type="ECO:0000313" key="3">
    <source>
        <dbReference type="Proteomes" id="UP000261660"/>
    </source>
</evidence>
<reference evidence="2" key="2">
    <citation type="submission" date="2025-09" db="UniProtKB">
        <authorList>
            <consortium name="Ensembl"/>
        </authorList>
    </citation>
    <scope>IDENTIFICATION</scope>
</reference>
<dbReference type="SMART" id="SM00746">
    <property type="entry name" value="TRASH"/>
    <property type="match status" value="2"/>
</dbReference>
<dbReference type="PANTHER" id="PTHR45736:SF5">
    <property type="entry name" value="ZINC FINGER MYM-TYPE PROTEIN 4"/>
    <property type="match status" value="1"/>
</dbReference>
<dbReference type="Proteomes" id="UP000261660">
    <property type="component" value="Unplaced"/>
</dbReference>
<dbReference type="InterPro" id="IPR011017">
    <property type="entry name" value="TRASH_dom"/>
</dbReference>
<feature type="domain" description="TRASH" evidence="1">
    <location>
        <begin position="66"/>
        <end position="104"/>
    </location>
</feature>
<evidence type="ECO:0000313" key="2">
    <source>
        <dbReference type="Ensembl" id="ENSLBEP00000004220.1"/>
    </source>
</evidence>
<accession>A0A3Q3E9X9</accession>
<dbReference type="AlphaFoldDB" id="A0A3Q3E9X9"/>
<dbReference type="PANTHER" id="PTHR45736">
    <property type="entry name" value="ZINC FINGER MYM-TYPE PROTEIN"/>
    <property type="match status" value="1"/>
</dbReference>
<dbReference type="GeneTree" id="ENSGT00940000177548"/>
<feature type="domain" description="TRASH" evidence="1">
    <location>
        <begin position="23"/>
        <end position="58"/>
    </location>
</feature>
<organism evidence="2 3">
    <name type="scientific">Labrus bergylta</name>
    <name type="common">ballan wrasse</name>
    <dbReference type="NCBI Taxonomy" id="56723"/>
    <lineage>
        <taxon>Eukaryota</taxon>
        <taxon>Metazoa</taxon>
        <taxon>Chordata</taxon>
        <taxon>Craniata</taxon>
        <taxon>Vertebrata</taxon>
        <taxon>Euteleostomi</taxon>
        <taxon>Actinopterygii</taxon>
        <taxon>Neopterygii</taxon>
        <taxon>Teleostei</taxon>
        <taxon>Neoteleostei</taxon>
        <taxon>Acanthomorphata</taxon>
        <taxon>Eupercaria</taxon>
        <taxon>Labriformes</taxon>
        <taxon>Labridae</taxon>
        <taxon>Labrus</taxon>
    </lineage>
</organism>
<evidence type="ECO:0000259" key="1">
    <source>
        <dbReference type="SMART" id="SM00746"/>
    </source>
</evidence>
<dbReference type="InterPro" id="IPR051284">
    <property type="entry name" value="ZnF_MYMT-QRICH1"/>
</dbReference>
<dbReference type="Ensembl" id="ENSLBET00000004437.1">
    <property type="protein sequence ID" value="ENSLBEP00000004220.1"/>
    <property type="gene ID" value="ENSLBEG00000003244.1"/>
</dbReference>
<dbReference type="InParanoid" id="A0A3Q3E9X9"/>
<reference evidence="2" key="1">
    <citation type="submission" date="2025-08" db="UniProtKB">
        <authorList>
            <consortium name="Ensembl"/>
        </authorList>
    </citation>
    <scope>IDENTIFICATION</scope>
</reference>